<feature type="non-terminal residue" evidence="5">
    <location>
        <position position="1"/>
    </location>
</feature>
<dbReference type="InterPro" id="IPR032466">
    <property type="entry name" value="Metal_Hydrolase"/>
</dbReference>
<evidence type="ECO:0000256" key="3">
    <source>
        <dbReference type="ARBA" id="ARBA00022801"/>
    </source>
</evidence>
<protein>
    <recommendedName>
        <fullName evidence="4">Amidohydrolase-related domain-containing protein</fullName>
    </recommendedName>
</protein>
<dbReference type="InterPro" id="IPR006680">
    <property type="entry name" value="Amidohydro-rel"/>
</dbReference>
<dbReference type="InterPro" id="IPR002195">
    <property type="entry name" value="Dihydroorotase_CS"/>
</dbReference>
<dbReference type="PROSITE" id="PS00483">
    <property type="entry name" value="DIHYDROOROTASE_2"/>
    <property type="match status" value="1"/>
</dbReference>
<evidence type="ECO:0000313" key="5">
    <source>
        <dbReference type="EMBL" id="SVA12940.1"/>
    </source>
</evidence>
<dbReference type="PANTHER" id="PTHR43668">
    <property type="entry name" value="ALLANTOINASE"/>
    <property type="match status" value="1"/>
</dbReference>
<dbReference type="Gene3D" id="3.20.20.140">
    <property type="entry name" value="Metal-dependent hydrolases"/>
    <property type="match status" value="1"/>
</dbReference>
<comment type="cofactor">
    <cofactor evidence="1">
        <name>Zn(2+)</name>
        <dbReference type="ChEBI" id="CHEBI:29105"/>
    </cofactor>
</comment>
<dbReference type="GO" id="GO:0004038">
    <property type="term" value="F:allantoinase activity"/>
    <property type="evidence" value="ECO:0007669"/>
    <property type="project" value="TreeGrafter"/>
</dbReference>
<dbReference type="AlphaFoldDB" id="A0A381T9U2"/>
<dbReference type="SUPFAM" id="SSF51338">
    <property type="entry name" value="Composite domain of metallo-dependent hydrolases"/>
    <property type="match status" value="1"/>
</dbReference>
<feature type="domain" description="Amidohydrolase-related" evidence="4">
    <location>
        <begin position="49"/>
        <end position="425"/>
    </location>
</feature>
<organism evidence="5">
    <name type="scientific">marine metagenome</name>
    <dbReference type="NCBI Taxonomy" id="408172"/>
    <lineage>
        <taxon>unclassified sequences</taxon>
        <taxon>metagenomes</taxon>
        <taxon>ecological metagenomes</taxon>
    </lineage>
</organism>
<evidence type="ECO:0000256" key="1">
    <source>
        <dbReference type="ARBA" id="ARBA00001947"/>
    </source>
</evidence>
<keyword evidence="3" id="KW-0378">Hydrolase</keyword>
<reference evidence="5" key="1">
    <citation type="submission" date="2018-05" db="EMBL/GenBank/DDBJ databases">
        <authorList>
            <person name="Lanie J.A."/>
            <person name="Ng W.-L."/>
            <person name="Kazmierczak K.M."/>
            <person name="Andrzejewski T.M."/>
            <person name="Davidsen T.M."/>
            <person name="Wayne K.J."/>
            <person name="Tettelin H."/>
            <person name="Glass J.I."/>
            <person name="Rusch D."/>
            <person name="Podicherti R."/>
            <person name="Tsui H.-C.T."/>
            <person name="Winkler M.E."/>
        </authorList>
    </citation>
    <scope>NUCLEOTIDE SEQUENCE</scope>
</reference>
<dbReference type="SUPFAM" id="SSF51556">
    <property type="entry name" value="Metallo-dependent hydrolases"/>
    <property type="match status" value="1"/>
</dbReference>
<evidence type="ECO:0000259" key="4">
    <source>
        <dbReference type="Pfam" id="PF01979"/>
    </source>
</evidence>
<sequence length="454" mass="50166">VIENGAIVTGSGVAPGDLLIAGEKIAAVSAPGAVPLHESVERIDATGKWVLPGMVDVHVHLREPGYVHKEDISTCTQAAAAGGVTTVFGMPNLNPVTKTRQILEELFDLYDAKSIVDWNHNPVPSELDEVEPMAEAGVAAYKIYMVVDTGRDYPHPSGTGIHDHGHLLRMFEAIRPTGRPFMVHPHDQAIMDTIEQSHWDQGDRSPAAYAQTLATHNGLIWDSAIAVLLQMAEATDTKLHIVHMQTEGSIELVRRARERGVKVSCEVNHWALFLSRWADIEKLGPYALSYWVPDHHREAVWEALNDGTINMLSSDHAPHTREEKEVGWEDCWACHTGTPGIQEQYPLLLDESMGGRIPLTRVAEVVAEEPATEFRLAEKGFLKPGFDADIVIFDPNDQTRHSSDGVLSKCGWTPYDGRVTRGRIHRTLVRGRDVYVDRSVVGEPGWGRLARPSN</sequence>
<dbReference type="Gene3D" id="2.30.40.10">
    <property type="entry name" value="Urease, subunit C, domain 1"/>
    <property type="match status" value="1"/>
</dbReference>
<dbReference type="GO" id="GO:0005737">
    <property type="term" value="C:cytoplasm"/>
    <property type="evidence" value="ECO:0007669"/>
    <property type="project" value="TreeGrafter"/>
</dbReference>
<evidence type="ECO:0000256" key="2">
    <source>
        <dbReference type="ARBA" id="ARBA00022723"/>
    </source>
</evidence>
<dbReference type="PROSITE" id="PS00482">
    <property type="entry name" value="DIHYDROOROTASE_1"/>
    <property type="match status" value="1"/>
</dbReference>
<name>A0A381T9U2_9ZZZZ</name>
<dbReference type="GO" id="GO:0006145">
    <property type="term" value="P:purine nucleobase catabolic process"/>
    <property type="evidence" value="ECO:0007669"/>
    <property type="project" value="TreeGrafter"/>
</dbReference>
<dbReference type="EMBL" id="UINC01004248">
    <property type="protein sequence ID" value="SVA12940.1"/>
    <property type="molecule type" value="Genomic_DNA"/>
</dbReference>
<dbReference type="PANTHER" id="PTHR43668:SF2">
    <property type="entry name" value="ALLANTOINASE"/>
    <property type="match status" value="1"/>
</dbReference>
<dbReference type="Pfam" id="PF01979">
    <property type="entry name" value="Amidohydro_1"/>
    <property type="match status" value="1"/>
</dbReference>
<proteinExistence type="predicted"/>
<dbReference type="InterPro" id="IPR011059">
    <property type="entry name" value="Metal-dep_hydrolase_composite"/>
</dbReference>
<gene>
    <name evidence="5" type="ORF">METZ01_LOCUS65794</name>
</gene>
<dbReference type="GO" id="GO:0046872">
    <property type="term" value="F:metal ion binding"/>
    <property type="evidence" value="ECO:0007669"/>
    <property type="project" value="UniProtKB-KW"/>
</dbReference>
<dbReference type="InterPro" id="IPR050138">
    <property type="entry name" value="DHOase/Allantoinase_Hydrolase"/>
</dbReference>
<accession>A0A381T9U2</accession>
<keyword evidence="2" id="KW-0479">Metal-binding</keyword>